<dbReference type="KEGG" id="sliu:111347782"/>
<sequence>MKQGLLVFLSLCALTTAMVPRVRRAMNTEEEEMHQVSTTSTTTTSSAVTTCAYHTPCAWTVYRQNNPAIIEMYIPNTYCTCKSDTVCKVVENDTSVNTLIHRCRSPSVDDVEDS</sequence>
<accession>A0A9J7IGX8</accession>
<keyword evidence="1" id="KW-0732">Signal</keyword>
<name>A0A9J7IGX8_SPOLT</name>
<organism evidence="2 3">
    <name type="scientific">Spodoptera litura</name>
    <name type="common">Asian cotton leafworm</name>
    <dbReference type="NCBI Taxonomy" id="69820"/>
    <lineage>
        <taxon>Eukaryota</taxon>
        <taxon>Metazoa</taxon>
        <taxon>Ecdysozoa</taxon>
        <taxon>Arthropoda</taxon>
        <taxon>Hexapoda</taxon>
        <taxon>Insecta</taxon>
        <taxon>Pterygota</taxon>
        <taxon>Neoptera</taxon>
        <taxon>Endopterygota</taxon>
        <taxon>Lepidoptera</taxon>
        <taxon>Glossata</taxon>
        <taxon>Ditrysia</taxon>
        <taxon>Noctuoidea</taxon>
        <taxon>Noctuidae</taxon>
        <taxon>Amphipyrinae</taxon>
        <taxon>Spodoptera</taxon>
    </lineage>
</organism>
<feature type="chain" id="PRO_5039949872" evidence="1">
    <location>
        <begin position="18"/>
        <end position="114"/>
    </location>
</feature>
<evidence type="ECO:0000313" key="2">
    <source>
        <dbReference type="Proteomes" id="UP000301870"/>
    </source>
</evidence>
<dbReference type="AlphaFoldDB" id="A0A9J7IGX8"/>
<feature type="signal peptide" evidence="1">
    <location>
        <begin position="1"/>
        <end position="17"/>
    </location>
</feature>
<protein>
    <submittedName>
        <fullName evidence="3">Uncharacterized protein LOC111347782</fullName>
    </submittedName>
</protein>
<dbReference type="GeneID" id="111347782"/>
<proteinExistence type="predicted"/>
<evidence type="ECO:0000313" key="3">
    <source>
        <dbReference type="RefSeq" id="XP_022813898.1"/>
    </source>
</evidence>
<evidence type="ECO:0000256" key="1">
    <source>
        <dbReference type="SAM" id="SignalP"/>
    </source>
</evidence>
<gene>
    <name evidence="3" type="primary">LOC111347782</name>
</gene>
<dbReference type="Proteomes" id="UP000301870">
    <property type="component" value="Chromosome 6"/>
</dbReference>
<reference evidence="3" key="1">
    <citation type="submission" date="2025-08" db="UniProtKB">
        <authorList>
            <consortium name="RefSeq"/>
        </authorList>
    </citation>
    <scope>IDENTIFICATION</scope>
    <source>
        <strain evidence="3">Ishihara</strain>
        <tissue evidence="3">Whole body</tissue>
    </source>
</reference>
<keyword evidence="2" id="KW-1185">Reference proteome</keyword>
<dbReference type="RefSeq" id="XP_022813898.1">
    <property type="nucleotide sequence ID" value="XM_022958130.1"/>
</dbReference>
<dbReference type="OrthoDB" id="6340809at2759"/>